<keyword evidence="4" id="KW-1185">Reference proteome</keyword>
<protein>
    <recommendedName>
        <fullName evidence="2">F-box domain-containing protein</fullName>
    </recommendedName>
</protein>
<evidence type="ECO:0000256" key="1">
    <source>
        <dbReference type="SAM" id="MobiDB-lite"/>
    </source>
</evidence>
<dbReference type="InterPro" id="IPR036047">
    <property type="entry name" value="F-box-like_dom_sf"/>
</dbReference>
<gene>
    <name evidence="3" type="ORF">B0J15DRAFT_513856</name>
</gene>
<feature type="compositionally biased region" description="Acidic residues" evidence="1">
    <location>
        <begin position="488"/>
        <end position="498"/>
    </location>
</feature>
<dbReference type="OrthoDB" id="4982047at2759"/>
<dbReference type="PROSITE" id="PS50181">
    <property type="entry name" value="FBOX"/>
    <property type="match status" value="1"/>
</dbReference>
<dbReference type="AlphaFoldDB" id="A0A9P9H5V2"/>
<feature type="compositionally biased region" description="Polar residues" evidence="1">
    <location>
        <begin position="20"/>
        <end position="30"/>
    </location>
</feature>
<reference evidence="3" key="1">
    <citation type="journal article" date="2021" name="Nat. Commun.">
        <title>Genetic determinants of endophytism in the Arabidopsis root mycobiome.</title>
        <authorList>
            <person name="Mesny F."/>
            <person name="Miyauchi S."/>
            <person name="Thiergart T."/>
            <person name="Pickel B."/>
            <person name="Atanasova L."/>
            <person name="Karlsson M."/>
            <person name="Huettel B."/>
            <person name="Barry K.W."/>
            <person name="Haridas S."/>
            <person name="Chen C."/>
            <person name="Bauer D."/>
            <person name="Andreopoulos W."/>
            <person name="Pangilinan J."/>
            <person name="LaButti K."/>
            <person name="Riley R."/>
            <person name="Lipzen A."/>
            <person name="Clum A."/>
            <person name="Drula E."/>
            <person name="Henrissat B."/>
            <person name="Kohler A."/>
            <person name="Grigoriev I.V."/>
            <person name="Martin F.M."/>
            <person name="Hacquard S."/>
        </authorList>
    </citation>
    <scope>NUCLEOTIDE SEQUENCE</scope>
    <source>
        <strain evidence="3">FSSC 5 MPI-SDFR-AT-0091</strain>
    </source>
</reference>
<dbReference type="Pfam" id="PF00646">
    <property type="entry name" value="F-box"/>
    <property type="match status" value="1"/>
</dbReference>
<name>A0A9P9H5V2_FUSSL</name>
<comment type="caution">
    <text evidence="3">The sequence shown here is derived from an EMBL/GenBank/DDBJ whole genome shotgun (WGS) entry which is preliminary data.</text>
</comment>
<evidence type="ECO:0000259" key="2">
    <source>
        <dbReference type="PROSITE" id="PS50181"/>
    </source>
</evidence>
<feature type="region of interest" description="Disordered" evidence="1">
    <location>
        <begin position="476"/>
        <end position="498"/>
    </location>
</feature>
<accession>A0A9P9H5V2</accession>
<dbReference type="InterPro" id="IPR001810">
    <property type="entry name" value="F-box_dom"/>
</dbReference>
<feature type="region of interest" description="Disordered" evidence="1">
    <location>
        <begin position="1"/>
        <end position="36"/>
    </location>
</feature>
<evidence type="ECO:0000313" key="4">
    <source>
        <dbReference type="Proteomes" id="UP000736672"/>
    </source>
</evidence>
<dbReference type="EMBL" id="JAGTJS010000012">
    <property type="protein sequence ID" value="KAH7250659.1"/>
    <property type="molecule type" value="Genomic_DNA"/>
</dbReference>
<proteinExistence type="predicted"/>
<sequence length="498" mass="57430">MSNPQGSKTTEIECEGGSAASCQTPTNDQGPDNHEAPVEKIPVRAEQPNDAYLVKMPSEIILSITEHMDRQSLRSLALTSSRLHHTVCDEFYRSFNYETFRLALKTGDFAQIQRCIAHNAAPADVTWGKEHEEPARPAHRNRRDLLHYFDHKPINYLDFAFQEGKMTADQCLFLLRWLLKNGGDIATTWADFDDMYPTSIGELARFNGKMNHIPHYFLIALLKETDRTKLEGAASIICYLSDQGFNFPREIPVFEFKLPRGSRSREDYLEFVPLEPSNNDSPMMGMMGSARPPSVLEAFLKQLRRQGATLTSPLEKCPESFRYFQNHRCGIKVVCEEKKKTLMTYLWALVLQLYDDLLDPLKWRPIYDGEVGDIWEAKLNLLDRYQGMDDYERPYLVSILASVRKVEDKIRAQGVSVVRRNARACWLELMETLPSRKEKSEIPMDSFHDVCTTDRVHRFTLEYRINAGKWWDKFGSSSPNPLRSEPDPWVEQDWLDGS</sequence>
<feature type="domain" description="F-box" evidence="2">
    <location>
        <begin position="50"/>
        <end position="95"/>
    </location>
</feature>
<evidence type="ECO:0000313" key="3">
    <source>
        <dbReference type="EMBL" id="KAH7250659.1"/>
    </source>
</evidence>
<dbReference type="SUPFAM" id="SSF81383">
    <property type="entry name" value="F-box domain"/>
    <property type="match status" value="1"/>
</dbReference>
<organism evidence="3 4">
    <name type="scientific">Fusarium solani</name>
    <name type="common">Filamentous fungus</name>
    <dbReference type="NCBI Taxonomy" id="169388"/>
    <lineage>
        <taxon>Eukaryota</taxon>
        <taxon>Fungi</taxon>
        <taxon>Dikarya</taxon>
        <taxon>Ascomycota</taxon>
        <taxon>Pezizomycotina</taxon>
        <taxon>Sordariomycetes</taxon>
        <taxon>Hypocreomycetidae</taxon>
        <taxon>Hypocreales</taxon>
        <taxon>Nectriaceae</taxon>
        <taxon>Fusarium</taxon>
        <taxon>Fusarium solani species complex</taxon>
    </lineage>
</organism>
<dbReference type="Proteomes" id="UP000736672">
    <property type="component" value="Unassembled WGS sequence"/>
</dbReference>